<keyword evidence="2" id="KW-1185">Reference proteome</keyword>
<evidence type="ECO:0000313" key="2">
    <source>
        <dbReference type="Proteomes" id="UP000187209"/>
    </source>
</evidence>
<comment type="caution">
    <text evidence="1">The sequence shown here is derived from an EMBL/GenBank/DDBJ whole genome shotgun (WGS) entry which is preliminary data.</text>
</comment>
<accession>A0A1R2CBS1</accession>
<reference evidence="1 2" key="1">
    <citation type="submission" date="2016-11" db="EMBL/GenBank/DDBJ databases">
        <title>The macronuclear genome of Stentor coeruleus: a giant cell with tiny introns.</title>
        <authorList>
            <person name="Slabodnick M."/>
            <person name="Ruby J.G."/>
            <person name="Reiff S.B."/>
            <person name="Swart E.C."/>
            <person name="Gosai S."/>
            <person name="Prabakaran S."/>
            <person name="Witkowska E."/>
            <person name="Larue G.E."/>
            <person name="Fisher S."/>
            <person name="Freeman R.M."/>
            <person name="Gunawardena J."/>
            <person name="Chu W."/>
            <person name="Stover N.A."/>
            <person name="Gregory B.D."/>
            <person name="Nowacki M."/>
            <person name="Derisi J."/>
            <person name="Roy S.W."/>
            <person name="Marshall W.F."/>
            <person name="Sood P."/>
        </authorList>
    </citation>
    <scope>NUCLEOTIDE SEQUENCE [LARGE SCALE GENOMIC DNA]</scope>
    <source>
        <strain evidence="1">WM001</strain>
    </source>
</reference>
<name>A0A1R2CBS1_9CILI</name>
<gene>
    <name evidence="1" type="ORF">SteCoe_12088</name>
</gene>
<proteinExistence type="predicted"/>
<dbReference type="Proteomes" id="UP000187209">
    <property type="component" value="Unassembled WGS sequence"/>
</dbReference>
<evidence type="ECO:0000313" key="1">
    <source>
        <dbReference type="EMBL" id="OMJ86425.1"/>
    </source>
</evidence>
<protein>
    <submittedName>
        <fullName evidence="1">Uncharacterized protein</fullName>
    </submittedName>
</protein>
<sequence>MKKILGNTELAFYDYQKVSFLHDVRLKFADKTWRPVVLHTRDYVFSKHLAKEWLPADKLYTRFGIFYLHCALIYDNLPRGLRRDFSDEITRFNKHWGMLMFEVLSI</sequence>
<dbReference type="EMBL" id="MPUH01000206">
    <property type="protein sequence ID" value="OMJ86425.1"/>
    <property type="molecule type" value="Genomic_DNA"/>
</dbReference>
<dbReference type="AlphaFoldDB" id="A0A1R2CBS1"/>
<organism evidence="1 2">
    <name type="scientific">Stentor coeruleus</name>
    <dbReference type="NCBI Taxonomy" id="5963"/>
    <lineage>
        <taxon>Eukaryota</taxon>
        <taxon>Sar</taxon>
        <taxon>Alveolata</taxon>
        <taxon>Ciliophora</taxon>
        <taxon>Postciliodesmatophora</taxon>
        <taxon>Heterotrichea</taxon>
        <taxon>Heterotrichida</taxon>
        <taxon>Stentoridae</taxon>
        <taxon>Stentor</taxon>
    </lineage>
</organism>